<accession>A0ABN1Q1A0</accession>
<gene>
    <name evidence="2" type="ORF">GCM10009559_27810</name>
</gene>
<dbReference type="InterPro" id="IPR010327">
    <property type="entry name" value="FldB/FldC_alpha/beta"/>
</dbReference>
<dbReference type="RefSeq" id="WP_343941766.1">
    <property type="nucleotide sequence ID" value="NZ_BAAAHP010000075.1"/>
</dbReference>
<protein>
    <recommendedName>
        <fullName evidence="4">Benzoyl-CoA reductase/2-hydroxyglutaryl-CoA dehydratase subunit BcrC/BadD/HgdB</fullName>
    </recommendedName>
</protein>
<dbReference type="Proteomes" id="UP001499967">
    <property type="component" value="Unassembled WGS sequence"/>
</dbReference>
<organism evidence="2 3">
    <name type="scientific">Pseudonocardia zijingensis</name>
    <dbReference type="NCBI Taxonomy" id="153376"/>
    <lineage>
        <taxon>Bacteria</taxon>
        <taxon>Bacillati</taxon>
        <taxon>Actinomycetota</taxon>
        <taxon>Actinomycetes</taxon>
        <taxon>Pseudonocardiales</taxon>
        <taxon>Pseudonocardiaceae</taxon>
        <taxon>Pseudonocardia</taxon>
    </lineage>
</organism>
<keyword evidence="3" id="KW-1185">Reference proteome</keyword>
<dbReference type="EMBL" id="BAAAHP010000075">
    <property type="protein sequence ID" value="GAA0935933.1"/>
    <property type="molecule type" value="Genomic_DNA"/>
</dbReference>
<dbReference type="PANTHER" id="PTHR30548">
    <property type="entry name" value="2-HYDROXYGLUTARYL-COA DEHYDRATASE, D-COMPONENT-RELATED"/>
    <property type="match status" value="1"/>
</dbReference>
<evidence type="ECO:0000313" key="3">
    <source>
        <dbReference type="Proteomes" id="UP001499967"/>
    </source>
</evidence>
<proteinExistence type="inferred from homology"/>
<dbReference type="Pfam" id="PF06050">
    <property type="entry name" value="HGD-D"/>
    <property type="match status" value="1"/>
</dbReference>
<sequence length="429" mass="48937">MTTTTGGAVGTPREDLAQLDVTHSLRRHQREWWAQLKARTGENGEPFVLAGANIPHEIFEAMDIPFVTDVWYSGLVAAKRRSGHYSRVLDDHGYHRRLDRYAGLVLGVYLDEDEDQEKPWGGLPDPALVVTMPDHGAAENIAARTGATYLGLERPIATRPVPGWWELGRHAWEDLEGSDRVDALLAQFRELVAHCERITGRRLDVDRLRSVVALANRQQELFTEVRTLLSTSPKLPVRLGEVMSQVMGIQWHRGTEWAVQQAERFRDEVRERVEREQWVCPDERYRLMYLGLGLWQQLEFFSRFERSHGVVFARSNYLSIACDAYPRYGDRDPLRTLAGRYVTFNDYLHYPPWAGAWAEWESRTHRLQGAVQLDNGGHGTRFITAALETAGVPVLQLPTDAVDSRAWDEDRLSALVLRFIEQRLAGTGT</sequence>
<name>A0ABN1Q1A0_9PSEU</name>
<reference evidence="2 3" key="1">
    <citation type="journal article" date="2019" name="Int. J. Syst. Evol. Microbiol.">
        <title>The Global Catalogue of Microorganisms (GCM) 10K type strain sequencing project: providing services to taxonomists for standard genome sequencing and annotation.</title>
        <authorList>
            <consortium name="The Broad Institute Genomics Platform"/>
            <consortium name="The Broad Institute Genome Sequencing Center for Infectious Disease"/>
            <person name="Wu L."/>
            <person name="Ma J."/>
        </authorList>
    </citation>
    <scope>NUCLEOTIDE SEQUENCE [LARGE SCALE GENOMIC DNA]</scope>
    <source>
        <strain evidence="2 3">JCM 11117</strain>
    </source>
</reference>
<evidence type="ECO:0000256" key="1">
    <source>
        <dbReference type="ARBA" id="ARBA00005806"/>
    </source>
</evidence>
<evidence type="ECO:0000313" key="2">
    <source>
        <dbReference type="EMBL" id="GAA0935933.1"/>
    </source>
</evidence>
<dbReference type="PANTHER" id="PTHR30548:SF1">
    <property type="entry name" value="DEHYDRATASE SUBUNIT MJ0007-RELATED"/>
    <property type="match status" value="1"/>
</dbReference>
<evidence type="ECO:0008006" key="4">
    <source>
        <dbReference type="Google" id="ProtNLM"/>
    </source>
</evidence>
<comment type="similarity">
    <text evidence="1">Belongs to the FldB/FldC dehydratase alpha/beta subunit family.</text>
</comment>
<comment type="caution">
    <text evidence="2">The sequence shown here is derived from an EMBL/GenBank/DDBJ whole genome shotgun (WGS) entry which is preliminary data.</text>
</comment>